<feature type="region of interest" description="Disordered" evidence="8">
    <location>
        <begin position="27"/>
        <end position="82"/>
    </location>
</feature>
<dbReference type="EMBL" id="NHMM01000001">
    <property type="protein sequence ID" value="OUT24399.1"/>
    <property type="molecule type" value="Genomic_DNA"/>
</dbReference>
<sequence>MSESTSSVERVARIDCDPRFQRGEDAIKAVQVENRDTTARDGLEDQYVRPGVGASTNDNADNDTNDNDNADNENADNTHMQHTSDSANYFLQKEDRILNTNSEWLNNISIPLEPTHSSHPSSPAATSPAISKLIHSINNPFPYGIVNSNTVGISSSTNSNYRTTNSPFSKTVSHTAQTPTTTDIILDQPHVSFSQQYHQKPPNKIFICHFPGCQKTFSRKLNFVSHYQSTHEHQKPFQCETCHKEFARHSDRRRHEKSQHSQSKDYICAGIAENGMHWGCGRKFKRKDGLTAHWKSIRARKKCFANIPNSNPLPK</sequence>
<feature type="compositionally biased region" description="Acidic residues" evidence="8">
    <location>
        <begin position="60"/>
        <end position="74"/>
    </location>
</feature>
<dbReference type="EMBL" id="JQFK01000065">
    <property type="protein sequence ID" value="KGK36531.1"/>
    <property type="molecule type" value="Genomic_DNA"/>
</dbReference>
<dbReference type="GO" id="GO:0000981">
    <property type="term" value="F:DNA-binding transcription factor activity, RNA polymerase II-specific"/>
    <property type="evidence" value="ECO:0007669"/>
    <property type="project" value="TreeGrafter"/>
</dbReference>
<keyword evidence="15" id="KW-1185">Reference proteome</keyword>
<dbReference type="AlphaFoldDB" id="A0A099NXB0"/>
<dbReference type="eggNOG" id="KOG1721">
    <property type="taxonomic scope" value="Eukaryota"/>
</dbReference>
<reference evidence="10 15" key="4">
    <citation type="submission" date="2018-06" db="EMBL/GenBank/DDBJ databases">
        <title>Population genomics shows no distinction between pathogenic Candida krusei and environmental Pichia kudriavzevii: One species, four names.</title>
        <authorList>
            <person name="Douglass A.P."/>
            <person name="Offei B."/>
            <person name="Braun-Galleani S."/>
            <person name="Coughlan A.Y."/>
            <person name="Martos A."/>
            <person name="Ortiz-Merino R.A."/>
            <person name="Byrne K.P."/>
            <person name="Wolfe K.H."/>
        </authorList>
    </citation>
    <scope>NUCLEOTIDE SEQUENCE [LARGE SCALE GENOMIC DNA]</scope>
    <source>
        <strain evidence="10 15">CBS573</strain>
    </source>
</reference>
<dbReference type="InterPro" id="IPR036236">
    <property type="entry name" value="Znf_C2H2_sf"/>
</dbReference>
<evidence type="ECO:0000256" key="6">
    <source>
        <dbReference type="ARBA" id="ARBA00023242"/>
    </source>
</evidence>
<evidence type="ECO:0000313" key="11">
    <source>
        <dbReference type="EMBL" id="KGK36531.1"/>
    </source>
</evidence>
<accession>A0A099NXB0</accession>
<evidence type="ECO:0000256" key="3">
    <source>
        <dbReference type="ARBA" id="ARBA00022737"/>
    </source>
</evidence>
<comment type="subcellular location">
    <subcellularLocation>
        <location evidence="1">Nucleus</location>
    </subcellularLocation>
</comment>
<evidence type="ECO:0000256" key="4">
    <source>
        <dbReference type="ARBA" id="ARBA00022771"/>
    </source>
</evidence>
<evidence type="ECO:0000256" key="7">
    <source>
        <dbReference type="PROSITE-ProRule" id="PRU00042"/>
    </source>
</evidence>
<evidence type="ECO:0000256" key="1">
    <source>
        <dbReference type="ARBA" id="ARBA00004123"/>
    </source>
</evidence>
<feature type="domain" description="C2H2-type" evidence="9">
    <location>
        <begin position="237"/>
        <end position="265"/>
    </location>
</feature>
<dbReference type="HOGENOM" id="CLU_882962_0_0_1"/>
<reference evidence="13" key="1">
    <citation type="journal article" date="2014" name="Microb. Cell Fact.">
        <title>Exploiting Issatchenkia orientalis SD108 for succinic acid production.</title>
        <authorList>
            <person name="Xiao H."/>
            <person name="Shao Z."/>
            <person name="Jiang Y."/>
            <person name="Dole S."/>
            <person name="Zhao H."/>
        </authorList>
    </citation>
    <scope>NUCLEOTIDE SEQUENCE [LARGE SCALE GENOMIC DNA]</scope>
    <source>
        <strain evidence="13">SD108</strain>
    </source>
</reference>
<dbReference type="InterPro" id="IPR013087">
    <property type="entry name" value="Znf_C2H2_type"/>
</dbReference>
<dbReference type="GO" id="GO:0008270">
    <property type="term" value="F:zinc ion binding"/>
    <property type="evidence" value="ECO:0007669"/>
    <property type="project" value="UniProtKB-KW"/>
</dbReference>
<evidence type="ECO:0000313" key="15">
    <source>
        <dbReference type="Proteomes" id="UP000249293"/>
    </source>
</evidence>
<dbReference type="Proteomes" id="UP000249293">
    <property type="component" value="Chromosome 3"/>
</dbReference>
<keyword evidence="2" id="KW-0479">Metal-binding</keyword>
<evidence type="ECO:0000313" key="10">
    <source>
        <dbReference type="EMBL" id="AWU76854.1"/>
    </source>
</evidence>
<keyword evidence="4 7" id="KW-0863">Zinc-finger</keyword>
<protein>
    <recommendedName>
        <fullName evidence="9">C2H2-type domain-containing protein</fullName>
    </recommendedName>
</protein>
<keyword evidence="6" id="KW-0539">Nucleus</keyword>
<evidence type="ECO:0000256" key="2">
    <source>
        <dbReference type="ARBA" id="ARBA00022723"/>
    </source>
</evidence>
<dbReference type="PANTHER" id="PTHR24388:SF54">
    <property type="entry name" value="PROTEIN ESCARGOT"/>
    <property type="match status" value="1"/>
</dbReference>
<proteinExistence type="predicted"/>
<dbReference type="EMBL" id="CP028775">
    <property type="protein sequence ID" value="AWU76854.1"/>
    <property type="molecule type" value="Genomic_DNA"/>
</dbReference>
<evidence type="ECO:0000256" key="5">
    <source>
        <dbReference type="ARBA" id="ARBA00022833"/>
    </source>
</evidence>
<dbReference type="SUPFAM" id="SSF57667">
    <property type="entry name" value="beta-beta-alpha zinc fingers"/>
    <property type="match status" value="2"/>
</dbReference>
<keyword evidence="5" id="KW-0862">Zinc</keyword>
<evidence type="ECO:0000313" key="13">
    <source>
        <dbReference type="Proteomes" id="UP000029867"/>
    </source>
</evidence>
<evidence type="ECO:0000313" key="12">
    <source>
        <dbReference type="EMBL" id="OUT24399.1"/>
    </source>
</evidence>
<dbReference type="Proteomes" id="UP000029867">
    <property type="component" value="Unassembled WGS sequence"/>
</dbReference>
<dbReference type="SMART" id="SM00355">
    <property type="entry name" value="ZnF_C2H2"/>
    <property type="match status" value="2"/>
</dbReference>
<organism evidence="11 13">
    <name type="scientific">Pichia kudriavzevii</name>
    <name type="common">Yeast</name>
    <name type="synonym">Issatchenkia orientalis</name>
    <dbReference type="NCBI Taxonomy" id="4909"/>
    <lineage>
        <taxon>Eukaryota</taxon>
        <taxon>Fungi</taxon>
        <taxon>Dikarya</taxon>
        <taxon>Ascomycota</taxon>
        <taxon>Saccharomycotina</taxon>
        <taxon>Pichiomycetes</taxon>
        <taxon>Pichiales</taxon>
        <taxon>Pichiaceae</taxon>
        <taxon>Pichia</taxon>
    </lineage>
</organism>
<dbReference type="KEGG" id="pkz:C5L36_0C07680"/>
<dbReference type="Gene3D" id="3.30.160.60">
    <property type="entry name" value="Classic Zinc Finger"/>
    <property type="match status" value="2"/>
</dbReference>
<feature type="compositionally biased region" description="Basic and acidic residues" evidence="8">
    <location>
        <begin position="27"/>
        <end position="47"/>
    </location>
</feature>
<dbReference type="InterPro" id="IPR050527">
    <property type="entry name" value="Snail/Krueppel_Znf"/>
</dbReference>
<evidence type="ECO:0000256" key="8">
    <source>
        <dbReference type="SAM" id="MobiDB-lite"/>
    </source>
</evidence>
<evidence type="ECO:0000313" key="14">
    <source>
        <dbReference type="Proteomes" id="UP000195871"/>
    </source>
</evidence>
<gene>
    <name evidence="10" type="ORF">C5L36_0C07680</name>
    <name evidence="12" type="ORF">CAS74_000787</name>
    <name evidence="11" type="ORF">JL09_g4315</name>
</gene>
<name>A0A099NXB0_PICKU</name>
<dbReference type="STRING" id="4909.A0A099NXB0"/>
<dbReference type="Proteomes" id="UP000195871">
    <property type="component" value="Unassembled WGS sequence"/>
</dbReference>
<reference evidence="11" key="2">
    <citation type="submission" date="2014-08" db="EMBL/GenBank/DDBJ databases">
        <title>Exploiting Issatchenkia orientalis SD108 for Succinic Acid Production.</title>
        <authorList>
            <person name="Xiao H."/>
            <person name="Shao Z."/>
            <person name="Jiang Y."/>
            <person name="Dole S."/>
            <person name="Zhao H."/>
        </authorList>
    </citation>
    <scope>NUCLEOTIDE SEQUENCE [LARGE SCALE GENOMIC DNA]</scope>
    <source>
        <strain evidence="11">SD108</strain>
    </source>
</reference>
<evidence type="ECO:0000259" key="9">
    <source>
        <dbReference type="PROSITE" id="PS50157"/>
    </source>
</evidence>
<dbReference type="PROSITE" id="PS50157">
    <property type="entry name" value="ZINC_FINGER_C2H2_2"/>
    <property type="match status" value="2"/>
</dbReference>
<dbReference type="VEuPathDB" id="FungiDB:C5L36_0C07680"/>
<dbReference type="PROSITE" id="PS00028">
    <property type="entry name" value="ZINC_FINGER_C2H2_1"/>
    <property type="match status" value="2"/>
</dbReference>
<reference evidence="12 14" key="3">
    <citation type="submission" date="2017-05" db="EMBL/GenBank/DDBJ databases">
        <title>The Genome Sequence of Candida krusei Ckrusei653.</title>
        <authorList>
            <person name="Cuomo C."/>
            <person name="Forche A."/>
            <person name="Young S."/>
            <person name="Abouelleil A."/>
            <person name="Cao P."/>
            <person name="Chapman S."/>
            <person name="Cusick C."/>
            <person name="Shea T."/>
            <person name="Nusbaum C."/>
            <person name="Birren B."/>
        </authorList>
    </citation>
    <scope>NUCLEOTIDE SEQUENCE [LARGE SCALE GENOMIC DNA]</scope>
    <source>
        <strain evidence="12 14">Ckrusei653</strain>
    </source>
</reference>
<dbReference type="RefSeq" id="XP_029322331.1">
    <property type="nucleotide sequence ID" value="XM_029466471.1"/>
</dbReference>
<dbReference type="PANTHER" id="PTHR24388">
    <property type="entry name" value="ZINC FINGER PROTEIN"/>
    <property type="match status" value="1"/>
</dbReference>
<dbReference type="GO" id="GO:0000978">
    <property type="term" value="F:RNA polymerase II cis-regulatory region sequence-specific DNA binding"/>
    <property type="evidence" value="ECO:0007669"/>
    <property type="project" value="TreeGrafter"/>
</dbReference>
<keyword evidence="3" id="KW-0677">Repeat</keyword>
<dbReference type="OrthoDB" id="3437960at2759"/>
<dbReference type="GO" id="GO:0005634">
    <property type="term" value="C:nucleus"/>
    <property type="evidence" value="ECO:0007669"/>
    <property type="project" value="UniProtKB-SubCell"/>
</dbReference>
<dbReference type="GeneID" id="40384649"/>
<feature type="domain" description="C2H2-type" evidence="9">
    <location>
        <begin position="206"/>
        <end position="236"/>
    </location>
</feature>